<dbReference type="AlphaFoldDB" id="A0A3B1C0S6"/>
<dbReference type="PROSITE" id="PS51154">
    <property type="entry name" value="MACRO"/>
    <property type="match status" value="1"/>
</dbReference>
<dbReference type="Pfam" id="PF01661">
    <property type="entry name" value="Macro"/>
    <property type="match status" value="1"/>
</dbReference>
<dbReference type="EMBL" id="UOGE01000033">
    <property type="protein sequence ID" value="VAX18193.1"/>
    <property type="molecule type" value="Genomic_DNA"/>
</dbReference>
<protein>
    <recommendedName>
        <fullName evidence="1">Macro domain-containing protein</fullName>
    </recommendedName>
</protein>
<dbReference type="SMART" id="SM00506">
    <property type="entry name" value="A1pp"/>
    <property type="match status" value="1"/>
</dbReference>
<dbReference type="InterPro" id="IPR002589">
    <property type="entry name" value="Macro_dom"/>
</dbReference>
<dbReference type="CDD" id="cd02907">
    <property type="entry name" value="Macro_Af1521_BAL-like"/>
    <property type="match status" value="1"/>
</dbReference>
<evidence type="ECO:0000259" key="1">
    <source>
        <dbReference type="PROSITE" id="PS51154"/>
    </source>
</evidence>
<accession>A0A3B1C0S6</accession>
<proteinExistence type="predicted"/>
<sequence>MEKERIELRKGDITKIDCGAIVNPSNTSLVLGGGVSGAIANAAGPAIQKEMNAIGHCRVGQAVITGAGDLPCEKVIHAVGPMMGEGNEDNKLKSATTESLKRAEENALSCIAFPAVSAGIFGYPMDRCAAVMIGAVRDYFRANKSSSIEKVIFCLWGDEAYDIFKLILAR</sequence>
<organism evidence="2">
    <name type="scientific">hydrothermal vent metagenome</name>
    <dbReference type="NCBI Taxonomy" id="652676"/>
    <lineage>
        <taxon>unclassified sequences</taxon>
        <taxon>metagenomes</taxon>
        <taxon>ecological metagenomes</taxon>
    </lineage>
</organism>
<dbReference type="PANTHER" id="PTHR11106">
    <property type="entry name" value="GANGLIOSIDE INDUCED DIFFERENTIATION ASSOCIATED PROTEIN 2-RELATED"/>
    <property type="match status" value="1"/>
</dbReference>
<feature type="domain" description="Macro" evidence="1">
    <location>
        <begin position="1"/>
        <end position="170"/>
    </location>
</feature>
<evidence type="ECO:0000313" key="2">
    <source>
        <dbReference type="EMBL" id="VAX18193.1"/>
    </source>
</evidence>
<dbReference type="Gene3D" id="3.40.220.10">
    <property type="entry name" value="Leucine Aminopeptidase, subunit E, domain 1"/>
    <property type="match status" value="1"/>
</dbReference>
<dbReference type="SUPFAM" id="SSF52949">
    <property type="entry name" value="Macro domain-like"/>
    <property type="match status" value="1"/>
</dbReference>
<name>A0A3B1C0S6_9ZZZZ</name>
<reference evidence="2" key="1">
    <citation type="submission" date="2018-06" db="EMBL/GenBank/DDBJ databases">
        <authorList>
            <person name="Zhirakovskaya E."/>
        </authorList>
    </citation>
    <scope>NUCLEOTIDE SEQUENCE</scope>
</reference>
<gene>
    <name evidence="2" type="ORF">MNBD_NITROSPINAE02-767</name>
</gene>
<dbReference type="InterPro" id="IPR043472">
    <property type="entry name" value="Macro_dom-like"/>
</dbReference>